<dbReference type="Proteomes" id="UP000053226">
    <property type="component" value="Unassembled WGS sequence"/>
</dbReference>
<dbReference type="EMBL" id="LGAA01000014">
    <property type="protein sequence ID" value="KPD03196.1"/>
    <property type="molecule type" value="Genomic_DNA"/>
</dbReference>
<name>A0A0N0Z927_9GAMM</name>
<dbReference type="GO" id="GO:0006559">
    <property type="term" value="P:L-phenylalanine catabolic process"/>
    <property type="evidence" value="ECO:0007669"/>
    <property type="project" value="TreeGrafter"/>
</dbReference>
<comment type="caution">
    <text evidence="2">The sequence shown here is derived from an EMBL/GenBank/DDBJ whole genome shotgun (WGS) entry which is preliminary data.</text>
</comment>
<dbReference type="InterPro" id="IPR040079">
    <property type="entry name" value="Glutathione_S-Trfase"/>
</dbReference>
<keyword evidence="2" id="KW-0808">Transferase</keyword>
<dbReference type="GO" id="GO:0006749">
    <property type="term" value="P:glutathione metabolic process"/>
    <property type="evidence" value="ECO:0007669"/>
    <property type="project" value="TreeGrafter"/>
</dbReference>
<dbReference type="SFLD" id="SFLDS00019">
    <property type="entry name" value="Glutathione_Transferase_(cytos"/>
    <property type="match status" value="1"/>
</dbReference>
<dbReference type="Gene3D" id="1.20.1050.10">
    <property type="match status" value="1"/>
</dbReference>
<dbReference type="GO" id="GO:0016034">
    <property type="term" value="F:maleylacetoacetate isomerase activity"/>
    <property type="evidence" value="ECO:0007669"/>
    <property type="project" value="TreeGrafter"/>
</dbReference>
<reference evidence="2 3" key="1">
    <citation type="submission" date="2015-07" db="EMBL/GenBank/DDBJ databases">
        <title>ATOL: Assembling a taxonomically balanced genome-scale reconstruction of the evolutionary history of the Enterobacteriaceae.</title>
        <authorList>
            <person name="Plunkett G.III."/>
            <person name="Neeno-Eckwall E.C."/>
            <person name="Glasner J.D."/>
            <person name="Perna N.T."/>
        </authorList>
    </citation>
    <scope>NUCLEOTIDE SEQUENCE [LARGE SCALE GENOMIC DNA]</scope>
    <source>
        <strain evidence="2 3">ATCC 35017</strain>
    </source>
</reference>
<dbReference type="AlphaFoldDB" id="A0A0N0Z927"/>
<dbReference type="OrthoDB" id="9799538at2"/>
<dbReference type="Pfam" id="PF13409">
    <property type="entry name" value="GST_N_2"/>
    <property type="match status" value="1"/>
</dbReference>
<keyword evidence="3" id="KW-1185">Reference proteome</keyword>
<dbReference type="SFLD" id="SFLDG00358">
    <property type="entry name" value="Main_(cytGST)"/>
    <property type="match status" value="1"/>
</dbReference>
<dbReference type="InterPro" id="IPR036282">
    <property type="entry name" value="Glutathione-S-Trfase_C_sf"/>
</dbReference>
<sequence>MYSLWIANKNYSSWSLRPWVLLKVLNIPFKEHQALFNSGGSSYEKFTVFSPTGQVPCLIDDQQIIWDSLAICEYIAEDHPHVWPQNRQARAWARSAAAEMHSGFLALRQNCPMECTTRLVMPEISNELKKNIMRLETLWQEGLDKFGGPWLAGRQFTAVDAFFAPIAFRIQSYQLPVNDLVQQWVEQTLTLSAMQEWYQAASNEELIEH</sequence>
<gene>
    <name evidence="2" type="ORF">M992_1328</name>
</gene>
<dbReference type="EC" id="2.5.1.18" evidence="2"/>
<dbReference type="PANTHER" id="PTHR42673">
    <property type="entry name" value="MALEYLACETOACETATE ISOMERASE"/>
    <property type="match status" value="1"/>
</dbReference>
<dbReference type="RefSeq" id="WP_053907839.1">
    <property type="nucleotide sequence ID" value="NZ_CAWMUS010000014.1"/>
</dbReference>
<dbReference type="Gene3D" id="3.40.30.10">
    <property type="entry name" value="Glutaredoxin"/>
    <property type="match status" value="1"/>
</dbReference>
<dbReference type="PANTHER" id="PTHR42673:SF4">
    <property type="entry name" value="MALEYLACETOACETATE ISOMERASE"/>
    <property type="match status" value="1"/>
</dbReference>
<dbReference type="CDD" id="cd03194">
    <property type="entry name" value="GST_C_3"/>
    <property type="match status" value="1"/>
</dbReference>
<dbReference type="CDD" id="cd03043">
    <property type="entry name" value="GST_N_1"/>
    <property type="match status" value="1"/>
</dbReference>
<evidence type="ECO:0000313" key="3">
    <source>
        <dbReference type="Proteomes" id="UP000053226"/>
    </source>
</evidence>
<evidence type="ECO:0000313" key="2">
    <source>
        <dbReference type="EMBL" id="KPD03196.1"/>
    </source>
</evidence>
<protein>
    <submittedName>
        <fullName evidence="2">Glutathione S-transferase</fullName>
        <ecNumber evidence="2">2.5.1.18</ecNumber>
    </submittedName>
</protein>
<proteinExistence type="predicted"/>
<evidence type="ECO:0000259" key="1">
    <source>
        <dbReference type="PROSITE" id="PS50404"/>
    </source>
</evidence>
<organism evidence="2 3">
    <name type="scientific">Moellerella wisconsensis ATCC 35017</name>
    <dbReference type="NCBI Taxonomy" id="1354267"/>
    <lineage>
        <taxon>Bacteria</taxon>
        <taxon>Pseudomonadati</taxon>
        <taxon>Pseudomonadota</taxon>
        <taxon>Gammaproteobacteria</taxon>
        <taxon>Enterobacterales</taxon>
        <taxon>Morganellaceae</taxon>
        <taxon>Moellerella</taxon>
    </lineage>
</organism>
<dbReference type="GO" id="GO:0004364">
    <property type="term" value="F:glutathione transferase activity"/>
    <property type="evidence" value="ECO:0007669"/>
    <property type="project" value="UniProtKB-EC"/>
</dbReference>
<dbReference type="InterPro" id="IPR036249">
    <property type="entry name" value="Thioredoxin-like_sf"/>
</dbReference>
<dbReference type="SUPFAM" id="SSF52833">
    <property type="entry name" value="Thioredoxin-like"/>
    <property type="match status" value="1"/>
</dbReference>
<dbReference type="SUPFAM" id="SSF47616">
    <property type="entry name" value="GST C-terminal domain-like"/>
    <property type="match status" value="1"/>
</dbReference>
<feature type="domain" description="GST N-terminal" evidence="1">
    <location>
        <begin position="2"/>
        <end position="83"/>
    </location>
</feature>
<accession>A0A0N0Z927</accession>
<dbReference type="InterPro" id="IPR004045">
    <property type="entry name" value="Glutathione_S-Trfase_N"/>
</dbReference>
<dbReference type="PROSITE" id="PS50404">
    <property type="entry name" value="GST_NTER"/>
    <property type="match status" value="1"/>
</dbReference>